<gene>
    <name evidence="2" type="ORF">EZ437_20775</name>
</gene>
<dbReference type="Proteomes" id="UP000293347">
    <property type="component" value="Unassembled WGS sequence"/>
</dbReference>
<comment type="caution">
    <text evidence="2">The sequence shown here is derived from an EMBL/GenBank/DDBJ whole genome shotgun (WGS) entry which is preliminary data.</text>
</comment>
<dbReference type="RefSeq" id="WP_131598057.1">
    <property type="nucleotide sequence ID" value="NZ_SJSL01000010.1"/>
</dbReference>
<dbReference type="InterPro" id="IPR036736">
    <property type="entry name" value="ACP-like_sf"/>
</dbReference>
<keyword evidence="3" id="KW-1185">Reference proteome</keyword>
<dbReference type="EMBL" id="SJSL01000010">
    <property type="protein sequence ID" value="TCC96823.1"/>
    <property type="molecule type" value="Genomic_DNA"/>
</dbReference>
<dbReference type="OrthoDB" id="9811033at2"/>
<evidence type="ECO:0000313" key="2">
    <source>
        <dbReference type="EMBL" id="TCC96823.1"/>
    </source>
</evidence>
<dbReference type="AlphaFoldDB" id="A0A4R0NC10"/>
<dbReference type="Gene3D" id="1.10.1200.10">
    <property type="entry name" value="ACP-like"/>
    <property type="match status" value="1"/>
</dbReference>
<accession>A0A4R0NC10</accession>
<evidence type="ECO:0000313" key="3">
    <source>
        <dbReference type="Proteomes" id="UP000293347"/>
    </source>
</evidence>
<dbReference type="SUPFAM" id="SSF47336">
    <property type="entry name" value="ACP-like"/>
    <property type="match status" value="1"/>
</dbReference>
<dbReference type="Pfam" id="PF00550">
    <property type="entry name" value="PP-binding"/>
    <property type="match status" value="1"/>
</dbReference>
<reference evidence="2 3" key="1">
    <citation type="submission" date="2019-02" db="EMBL/GenBank/DDBJ databases">
        <title>Pedobacter sp. RP-1-14 sp. nov., isolated from Arctic soil.</title>
        <authorList>
            <person name="Dahal R.H."/>
        </authorList>
    </citation>
    <scope>NUCLEOTIDE SEQUENCE [LARGE SCALE GENOMIC DNA]</scope>
    <source>
        <strain evidence="2 3">RP-1-14</strain>
    </source>
</reference>
<name>A0A4R0NC10_9SPHI</name>
<feature type="domain" description="Carrier" evidence="1">
    <location>
        <begin position="1"/>
        <end position="79"/>
    </location>
</feature>
<evidence type="ECO:0000259" key="1">
    <source>
        <dbReference type="PROSITE" id="PS50075"/>
    </source>
</evidence>
<sequence length="80" mass="9473">MDKRELLEKINQIFISVLDNEDIVLEYDSTADHIDDWDSLNHIQLVVAIEKNFKIRFTSQEIQSWNNVGQMLDNILLRVK</sequence>
<dbReference type="InterPro" id="IPR009081">
    <property type="entry name" value="PP-bd_ACP"/>
</dbReference>
<dbReference type="PROSITE" id="PS50075">
    <property type="entry name" value="CARRIER"/>
    <property type="match status" value="1"/>
</dbReference>
<proteinExistence type="predicted"/>
<organism evidence="2 3">
    <name type="scientific">Pedobacter psychroterrae</name>
    <dbReference type="NCBI Taxonomy" id="2530453"/>
    <lineage>
        <taxon>Bacteria</taxon>
        <taxon>Pseudomonadati</taxon>
        <taxon>Bacteroidota</taxon>
        <taxon>Sphingobacteriia</taxon>
        <taxon>Sphingobacteriales</taxon>
        <taxon>Sphingobacteriaceae</taxon>
        <taxon>Pedobacter</taxon>
    </lineage>
</organism>
<protein>
    <submittedName>
        <fullName evidence="2">Acyl carrier protein</fullName>
    </submittedName>
</protein>